<protein>
    <recommendedName>
        <fullName evidence="2">PiggyBac transposable element-derived protein domain-containing protein</fullName>
    </recommendedName>
</protein>
<evidence type="ECO:0000313" key="3">
    <source>
        <dbReference type="EMBL" id="CAF1247557.1"/>
    </source>
</evidence>
<feature type="domain" description="PiggyBac transposable element-derived protein" evidence="2">
    <location>
        <begin position="153"/>
        <end position="255"/>
    </location>
</feature>
<organism evidence="3 5">
    <name type="scientific">Didymodactylos carnosus</name>
    <dbReference type="NCBI Taxonomy" id="1234261"/>
    <lineage>
        <taxon>Eukaryota</taxon>
        <taxon>Metazoa</taxon>
        <taxon>Spiralia</taxon>
        <taxon>Gnathifera</taxon>
        <taxon>Rotifera</taxon>
        <taxon>Eurotatoria</taxon>
        <taxon>Bdelloidea</taxon>
        <taxon>Philodinida</taxon>
        <taxon>Philodinidae</taxon>
        <taxon>Didymodactylos</taxon>
    </lineage>
</organism>
<dbReference type="EMBL" id="CAJNOQ010010279">
    <property type="protein sequence ID" value="CAF1247557.1"/>
    <property type="molecule type" value="Genomic_DNA"/>
</dbReference>
<dbReference type="PANTHER" id="PTHR46599:SF6">
    <property type="entry name" value="DUAL SPECIFICITY PHOSPHATASE 26"/>
    <property type="match status" value="1"/>
</dbReference>
<dbReference type="Proteomes" id="UP000681722">
    <property type="component" value="Unassembled WGS sequence"/>
</dbReference>
<dbReference type="InterPro" id="IPR029526">
    <property type="entry name" value="PGBD"/>
</dbReference>
<keyword evidence="5" id="KW-1185">Reference proteome</keyword>
<dbReference type="EMBL" id="CAJOBC010013135">
    <property type="protein sequence ID" value="CAF4014684.1"/>
    <property type="molecule type" value="Genomic_DNA"/>
</dbReference>
<proteinExistence type="predicted"/>
<comment type="caution">
    <text evidence="3">The sequence shown here is derived from an EMBL/GenBank/DDBJ whole genome shotgun (WGS) entry which is preliminary data.</text>
</comment>
<dbReference type="Pfam" id="PF13843">
    <property type="entry name" value="DDE_Tnp_1_7"/>
    <property type="match status" value="1"/>
</dbReference>
<evidence type="ECO:0000259" key="2">
    <source>
        <dbReference type="Pfam" id="PF13843"/>
    </source>
</evidence>
<evidence type="ECO:0000313" key="4">
    <source>
        <dbReference type="EMBL" id="CAF4014684.1"/>
    </source>
</evidence>
<feature type="region of interest" description="Disordered" evidence="1">
    <location>
        <begin position="1"/>
        <end position="71"/>
    </location>
</feature>
<evidence type="ECO:0000313" key="5">
    <source>
        <dbReference type="Proteomes" id="UP000663829"/>
    </source>
</evidence>
<dbReference type="AlphaFoldDB" id="A0A814ZY14"/>
<name>A0A814ZY14_9BILA</name>
<accession>A0A814ZY14</accession>
<gene>
    <name evidence="3" type="ORF">GPM918_LOCUS25966</name>
    <name evidence="4" type="ORF">SRO942_LOCUS26041</name>
</gene>
<evidence type="ECO:0000256" key="1">
    <source>
        <dbReference type="SAM" id="MobiDB-lite"/>
    </source>
</evidence>
<feature type="non-terminal residue" evidence="3">
    <location>
        <position position="1"/>
    </location>
</feature>
<dbReference type="Proteomes" id="UP000663829">
    <property type="component" value="Unassembled WGS sequence"/>
</dbReference>
<sequence length="261" mass="29131">SNDEEDDVDHGSEDVEIPSTLQDSSDESDDGVVEKDSGDESDASTVESGSISDDEPPRRRAKRQPQVEQSPVQIFTAKSGIIGHQGNLPNEKYHQLISYGSEMVLDDQLQIFWCCDSDTAYTLNAEVYLGRQPRAAAAANDTNRIRNLVKRAKLAEDLLGVQTTLVGTIRRNKKEIPRKLQPNTHCPAQSSIFCFDRQLTLVSYVPKKSHAVILLSSLHHDQTIVDEEKKKPEIILYYNSTKGGVDHMDQMVHNQSKNDGQ</sequence>
<dbReference type="OrthoDB" id="9986773at2759"/>
<reference evidence="3" key="1">
    <citation type="submission" date="2021-02" db="EMBL/GenBank/DDBJ databases">
        <authorList>
            <person name="Nowell W R."/>
        </authorList>
    </citation>
    <scope>NUCLEOTIDE SEQUENCE</scope>
</reference>
<dbReference type="PANTHER" id="PTHR46599">
    <property type="entry name" value="PIGGYBAC TRANSPOSABLE ELEMENT-DERIVED PROTEIN 4"/>
    <property type="match status" value="1"/>
</dbReference>